<dbReference type="AlphaFoldDB" id="A0A2P2KQK9"/>
<dbReference type="EMBL" id="GGEC01027534">
    <property type="protein sequence ID" value="MBX08018.1"/>
    <property type="molecule type" value="Transcribed_RNA"/>
</dbReference>
<name>A0A2P2KQK9_RHIMU</name>
<proteinExistence type="predicted"/>
<keyword evidence="1" id="KW-0378">Hydrolase</keyword>
<accession>A0A2P2KQK9</accession>
<organism evidence="1">
    <name type="scientific">Rhizophora mucronata</name>
    <name type="common">Asiatic mangrove</name>
    <dbReference type="NCBI Taxonomy" id="61149"/>
    <lineage>
        <taxon>Eukaryota</taxon>
        <taxon>Viridiplantae</taxon>
        <taxon>Streptophyta</taxon>
        <taxon>Embryophyta</taxon>
        <taxon>Tracheophyta</taxon>
        <taxon>Spermatophyta</taxon>
        <taxon>Magnoliopsida</taxon>
        <taxon>eudicotyledons</taxon>
        <taxon>Gunneridae</taxon>
        <taxon>Pentapetalae</taxon>
        <taxon>rosids</taxon>
        <taxon>fabids</taxon>
        <taxon>Malpighiales</taxon>
        <taxon>Rhizophoraceae</taxon>
        <taxon>Rhizophora</taxon>
    </lineage>
</organism>
<evidence type="ECO:0000313" key="1">
    <source>
        <dbReference type="EMBL" id="MBX08018.1"/>
    </source>
</evidence>
<reference evidence="1" key="1">
    <citation type="submission" date="2018-02" db="EMBL/GenBank/DDBJ databases">
        <title>Rhizophora mucronata_Transcriptome.</title>
        <authorList>
            <person name="Meera S.P."/>
            <person name="Sreeshan A."/>
            <person name="Augustine A."/>
        </authorList>
    </citation>
    <scope>NUCLEOTIDE SEQUENCE</scope>
    <source>
        <tissue evidence="1">Leaf</tissue>
    </source>
</reference>
<sequence length="38" mass="4236">MANGPPPRNLNWSRNRLAGVSVSAVEEIQSVRIIRFSI</sequence>
<dbReference type="GO" id="GO:0016787">
    <property type="term" value="F:hydrolase activity"/>
    <property type="evidence" value="ECO:0007669"/>
    <property type="project" value="UniProtKB-KW"/>
</dbReference>
<protein>
    <submittedName>
        <fullName evidence="1">Hydrolase</fullName>
    </submittedName>
</protein>